<dbReference type="Pfam" id="PF05548">
    <property type="entry name" value="Peptidase_M11"/>
    <property type="match status" value="1"/>
</dbReference>
<feature type="chain" id="PRO_5042243018" description="Peptidase M11 gametolysin domain-containing protein" evidence="2">
    <location>
        <begin position="37"/>
        <end position="629"/>
    </location>
</feature>
<evidence type="ECO:0000256" key="1">
    <source>
        <dbReference type="SAM" id="MobiDB-lite"/>
    </source>
</evidence>
<feature type="compositionally biased region" description="Basic and acidic residues" evidence="1">
    <location>
        <begin position="572"/>
        <end position="582"/>
    </location>
</feature>
<dbReference type="SUPFAM" id="SSF55486">
    <property type="entry name" value="Metalloproteases ('zincins'), catalytic domain"/>
    <property type="match status" value="1"/>
</dbReference>
<feature type="region of interest" description="Disordered" evidence="1">
    <location>
        <begin position="477"/>
        <end position="582"/>
    </location>
</feature>
<feature type="compositionally biased region" description="Acidic residues" evidence="1">
    <location>
        <begin position="131"/>
        <end position="142"/>
    </location>
</feature>
<evidence type="ECO:0000259" key="3">
    <source>
        <dbReference type="Pfam" id="PF05548"/>
    </source>
</evidence>
<evidence type="ECO:0000256" key="2">
    <source>
        <dbReference type="SAM" id="SignalP"/>
    </source>
</evidence>
<feature type="signal peptide" evidence="2">
    <location>
        <begin position="1"/>
        <end position="36"/>
    </location>
</feature>
<name>A0AAD2FV51_9STRA</name>
<dbReference type="InterPro" id="IPR008752">
    <property type="entry name" value="Peptidase_M11"/>
</dbReference>
<organism evidence="4 5">
    <name type="scientific">Cylindrotheca closterium</name>
    <dbReference type="NCBI Taxonomy" id="2856"/>
    <lineage>
        <taxon>Eukaryota</taxon>
        <taxon>Sar</taxon>
        <taxon>Stramenopiles</taxon>
        <taxon>Ochrophyta</taxon>
        <taxon>Bacillariophyta</taxon>
        <taxon>Bacillariophyceae</taxon>
        <taxon>Bacillariophycidae</taxon>
        <taxon>Bacillariales</taxon>
        <taxon>Bacillariaceae</taxon>
        <taxon>Cylindrotheca</taxon>
    </lineage>
</organism>
<evidence type="ECO:0000313" key="5">
    <source>
        <dbReference type="Proteomes" id="UP001295423"/>
    </source>
</evidence>
<dbReference type="Proteomes" id="UP001295423">
    <property type="component" value="Unassembled WGS sequence"/>
</dbReference>
<dbReference type="GO" id="GO:0008237">
    <property type="term" value="F:metallopeptidase activity"/>
    <property type="evidence" value="ECO:0007669"/>
    <property type="project" value="InterPro"/>
</dbReference>
<dbReference type="AlphaFoldDB" id="A0AAD2FV51"/>
<evidence type="ECO:0000313" key="4">
    <source>
        <dbReference type="EMBL" id="CAJ1954136.1"/>
    </source>
</evidence>
<reference evidence="4" key="1">
    <citation type="submission" date="2023-08" db="EMBL/GenBank/DDBJ databases">
        <authorList>
            <person name="Audoor S."/>
            <person name="Bilcke G."/>
        </authorList>
    </citation>
    <scope>NUCLEOTIDE SEQUENCE</scope>
</reference>
<feature type="region of interest" description="Disordered" evidence="1">
    <location>
        <begin position="128"/>
        <end position="150"/>
    </location>
</feature>
<dbReference type="InterPro" id="IPR024079">
    <property type="entry name" value="MetalloPept_cat_dom_sf"/>
</dbReference>
<protein>
    <recommendedName>
        <fullName evidence="3">Peptidase M11 gametolysin domain-containing protein</fullName>
    </recommendedName>
</protein>
<proteinExistence type="predicted"/>
<sequence length="629" mass="68546">MTSSGNSRSSSSWLQKLVHVAFLLLACSTLPLNAKAITTLEEPCLAVVKDIYDNDDDDDSSSSSRLEQKELMCQTPSGMLYKVPSVDVDWIEQNMLSGALKSGSTMLNISSSTLMDPETATLQLVDPPEFINDDNASDNDDNNSERRHRNLMGKTGSKTVLAVRVIAANSAFSRTEDQLSWSVFGGPGDAVNLKSQYAACSHGKLNFNKRPNKNGRSTNIRNGVVTIRLSVPVSVGHSAMVNAVSTALRNEFGMTRKNIADHVMYCLPPGTFGGVGYAYVNEGLSIFNDVWCTSVTSQLHEVGHNLGLGHSSANGDPYGDLSGVMGRNRQMSEAPRMCFNAAKSFELGWYSDKSVSLNPTHSSFRDDQVIAISNIVDYRSTRDLVLVEIVQPSVQINYVFGFNAAKGFNAGVMNGQNQVIVYERAAEIGNASKRIADLSSGQAVTISNFNRVPGDILTIMVLGVNLAAGTATVRIQLDRRIKRNTPRPTRPPTRPPTRMPTARPTPRPTQRPTPPPTRMPTPMPTPRPTPGPTLPPTPGPTALPTPPPTPGPTPRPTLPRTPPPTFAPTGQYDRKERSVSGALKEDQFKLARQRGGNRLKDLQLIYGFNRGGNNRQLLEDMEEEHPLER</sequence>
<dbReference type="PRINTS" id="PR01217">
    <property type="entry name" value="PRICHEXTENSN"/>
</dbReference>
<feature type="domain" description="Peptidase M11 gametolysin" evidence="3">
    <location>
        <begin position="172"/>
        <end position="371"/>
    </location>
</feature>
<keyword evidence="2" id="KW-0732">Signal</keyword>
<keyword evidence="5" id="KW-1185">Reference proteome</keyword>
<dbReference type="Gene3D" id="3.40.390.10">
    <property type="entry name" value="Collagenase (Catalytic Domain)"/>
    <property type="match status" value="1"/>
</dbReference>
<dbReference type="EMBL" id="CAKOGP040001858">
    <property type="protein sequence ID" value="CAJ1954136.1"/>
    <property type="molecule type" value="Genomic_DNA"/>
</dbReference>
<comment type="caution">
    <text evidence="4">The sequence shown here is derived from an EMBL/GenBank/DDBJ whole genome shotgun (WGS) entry which is preliminary data.</text>
</comment>
<feature type="compositionally biased region" description="Pro residues" evidence="1">
    <location>
        <begin position="488"/>
        <end position="566"/>
    </location>
</feature>
<accession>A0AAD2FV51</accession>
<gene>
    <name evidence="4" type="ORF">CYCCA115_LOCUS14731</name>
</gene>